<feature type="compositionally biased region" description="Low complexity" evidence="1">
    <location>
        <begin position="68"/>
        <end position="80"/>
    </location>
</feature>
<dbReference type="Proteomes" id="UP000663850">
    <property type="component" value="Unassembled WGS sequence"/>
</dbReference>
<feature type="compositionally biased region" description="Polar residues" evidence="1">
    <location>
        <begin position="1"/>
        <end position="23"/>
    </location>
</feature>
<protein>
    <recommendedName>
        <fullName evidence="2">C2H2-type domain-containing protein</fullName>
    </recommendedName>
</protein>
<feature type="region of interest" description="Disordered" evidence="1">
    <location>
        <begin position="1"/>
        <end position="80"/>
    </location>
</feature>
<sequence>MPPQTRSKLQIQVFPMSSLSPSNGDGYDELSYMSRQKESGDWDERYGAPIRPPVAPPPTNPSHDRRLAPNPLADPNAPALANGECAPAPMEVDDSYEITHRCPITFSREFEMRRHIRTVHIAEEVRAVVEGRLVRSEAKVIPENWDGKTLISKPTCAGCGTTFSRPDAVRRHQTEVNAKMENGICIECPGPKVHIRRGPRKDVHLPTPDTSPAPPTLAPAPAPALVAFTSAGIGAGAHVPIAPAPAPSYIPVVAPVPAQTLAPAPAPGLVSIAPAAPIAAVPSPAPPASGAGVPSDAAPAPAAPAVAPQPPSVARDHAEPAEVEPESEDECD</sequence>
<evidence type="ECO:0000313" key="3">
    <source>
        <dbReference type="EMBL" id="CAE6520802.1"/>
    </source>
</evidence>
<name>A0A8H3HDC7_9AGAM</name>
<accession>A0A8H3HDC7</accession>
<reference evidence="3" key="1">
    <citation type="submission" date="2021-01" db="EMBL/GenBank/DDBJ databases">
        <authorList>
            <person name="Kaushik A."/>
        </authorList>
    </citation>
    <scope>NUCLEOTIDE SEQUENCE</scope>
    <source>
        <strain evidence="3">Type strain: AG8-Rh-89/</strain>
    </source>
</reference>
<dbReference type="EMBL" id="CAJMWZ010006348">
    <property type="protein sequence ID" value="CAE6520802.1"/>
    <property type="molecule type" value="Genomic_DNA"/>
</dbReference>
<gene>
    <name evidence="3" type="ORF">RDB_LOCUS117401</name>
</gene>
<feature type="region of interest" description="Disordered" evidence="1">
    <location>
        <begin position="283"/>
        <end position="332"/>
    </location>
</feature>
<dbReference type="Gene3D" id="3.30.160.60">
    <property type="entry name" value="Classic Zinc Finger"/>
    <property type="match status" value="1"/>
</dbReference>
<organism evidence="3 4">
    <name type="scientific">Rhizoctonia solani</name>
    <dbReference type="NCBI Taxonomy" id="456999"/>
    <lineage>
        <taxon>Eukaryota</taxon>
        <taxon>Fungi</taxon>
        <taxon>Dikarya</taxon>
        <taxon>Basidiomycota</taxon>
        <taxon>Agaricomycotina</taxon>
        <taxon>Agaricomycetes</taxon>
        <taxon>Cantharellales</taxon>
        <taxon>Ceratobasidiaceae</taxon>
        <taxon>Rhizoctonia</taxon>
    </lineage>
</organism>
<feature type="compositionally biased region" description="Basic and acidic residues" evidence="1">
    <location>
        <begin position="35"/>
        <end position="46"/>
    </location>
</feature>
<evidence type="ECO:0000256" key="1">
    <source>
        <dbReference type="SAM" id="MobiDB-lite"/>
    </source>
</evidence>
<comment type="caution">
    <text evidence="3">The sequence shown here is derived from an EMBL/GenBank/DDBJ whole genome shotgun (WGS) entry which is preliminary data.</text>
</comment>
<dbReference type="AlphaFoldDB" id="A0A8H3HDC7"/>
<dbReference type="InterPro" id="IPR013087">
    <property type="entry name" value="Znf_C2H2_type"/>
</dbReference>
<feature type="region of interest" description="Disordered" evidence="1">
    <location>
        <begin position="196"/>
        <end position="218"/>
    </location>
</feature>
<evidence type="ECO:0000313" key="4">
    <source>
        <dbReference type="Proteomes" id="UP000663850"/>
    </source>
</evidence>
<feature type="compositionally biased region" description="Pro residues" evidence="1">
    <location>
        <begin position="209"/>
        <end position="218"/>
    </location>
</feature>
<feature type="compositionally biased region" description="Acidic residues" evidence="1">
    <location>
        <begin position="321"/>
        <end position="332"/>
    </location>
</feature>
<evidence type="ECO:0000259" key="2">
    <source>
        <dbReference type="Pfam" id="PF00096"/>
    </source>
</evidence>
<proteinExistence type="predicted"/>
<feature type="domain" description="C2H2-type" evidence="2">
    <location>
        <begin position="155"/>
        <end position="173"/>
    </location>
</feature>
<dbReference type="Pfam" id="PF00096">
    <property type="entry name" value="zf-C2H2"/>
    <property type="match status" value="1"/>
</dbReference>
<feature type="compositionally biased region" description="Low complexity" evidence="1">
    <location>
        <begin position="283"/>
        <end position="306"/>
    </location>
</feature>
<feature type="compositionally biased region" description="Pro residues" evidence="1">
    <location>
        <begin position="50"/>
        <end position="60"/>
    </location>
</feature>